<keyword evidence="3" id="KW-1185">Reference proteome</keyword>
<dbReference type="EMBL" id="BAAAXF010000090">
    <property type="protein sequence ID" value="GAA3506154.1"/>
    <property type="molecule type" value="Genomic_DNA"/>
</dbReference>
<evidence type="ECO:0000313" key="2">
    <source>
        <dbReference type="EMBL" id="GAA3506154.1"/>
    </source>
</evidence>
<feature type="region of interest" description="Disordered" evidence="1">
    <location>
        <begin position="1"/>
        <end position="23"/>
    </location>
</feature>
<organism evidence="2 3">
    <name type="scientific">Streptomyces prasinosporus</name>
    <dbReference type="NCBI Taxonomy" id="68256"/>
    <lineage>
        <taxon>Bacteria</taxon>
        <taxon>Bacillati</taxon>
        <taxon>Actinomycetota</taxon>
        <taxon>Actinomycetes</taxon>
        <taxon>Kitasatosporales</taxon>
        <taxon>Streptomycetaceae</taxon>
        <taxon>Streptomyces</taxon>
        <taxon>Streptomyces albogriseolus group</taxon>
    </lineage>
</organism>
<reference evidence="3" key="1">
    <citation type="journal article" date="2019" name="Int. J. Syst. Evol. Microbiol.">
        <title>The Global Catalogue of Microorganisms (GCM) 10K type strain sequencing project: providing services to taxonomists for standard genome sequencing and annotation.</title>
        <authorList>
            <consortium name="The Broad Institute Genomics Platform"/>
            <consortium name="The Broad Institute Genome Sequencing Center for Infectious Disease"/>
            <person name="Wu L."/>
            <person name="Ma J."/>
        </authorList>
    </citation>
    <scope>NUCLEOTIDE SEQUENCE [LARGE SCALE GENOMIC DNA]</scope>
    <source>
        <strain evidence="3">JCM 4816</strain>
    </source>
</reference>
<gene>
    <name evidence="2" type="ORF">GCM10019016_132690</name>
</gene>
<sequence>MVRTNMALMTGSHQEGDRGRHSGALRMLNIRTAELPRRAREFRPVARTAVVADPAPARAAGDRSGHGLGFPALSRALVRSCVPRPCLSRAGAAPGSNGAE</sequence>
<evidence type="ECO:0000256" key="1">
    <source>
        <dbReference type="SAM" id="MobiDB-lite"/>
    </source>
</evidence>
<protein>
    <submittedName>
        <fullName evidence="2">Uncharacterized protein</fullName>
    </submittedName>
</protein>
<proteinExistence type="predicted"/>
<comment type="caution">
    <text evidence="2">The sequence shown here is derived from an EMBL/GenBank/DDBJ whole genome shotgun (WGS) entry which is preliminary data.</text>
</comment>
<accession>A0ABP6UGS6</accession>
<evidence type="ECO:0000313" key="3">
    <source>
        <dbReference type="Proteomes" id="UP001501455"/>
    </source>
</evidence>
<name>A0ABP6UGS6_9ACTN</name>
<dbReference type="Proteomes" id="UP001501455">
    <property type="component" value="Unassembled WGS sequence"/>
</dbReference>